<feature type="compositionally biased region" description="Basic and acidic residues" evidence="4">
    <location>
        <begin position="41"/>
        <end position="52"/>
    </location>
</feature>
<evidence type="ECO:0000256" key="1">
    <source>
        <dbReference type="ARBA" id="ARBA00022737"/>
    </source>
</evidence>
<protein>
    <submittedName>
        <fullName evidence="5">Uncharacterized protein</fullName>
    </submittedName>
</protein>
<evidence type="ECO:0000256" key="2">
    <source>
        <dbReference type="ARBA" id="ARBA00023043"/>
    </source>
</evidence>
<dbReference type="PANTHER" id="PTHR24198:SF165">
    <property type="entry name" value="ANKYRIN REPEAT-CONTAINING PROTEIN-RELATED"/>
    <property type="match status" value="1"/>
</dbReference>
<dbReference type="Proteomes" id="UP001590951">
    <property type="component" value="Unassembled WGS sequence"/>
</dbReference>
<dbReference type="PROSITE" id="PS50297">
    <property type="entry name" value="ANK_REP_REGION"/>
    <property type="match status" value="1"/>
</dbReference>
<dbReference type="EMBL" id="JBHFEH010000044">
    <property type="protein sequence ID" value="KAL2050664.1"/>
    <property type="molecule type" value="Genomic_DNA"/>
</dbReference>
<dbReference type="SUPFAM" id="SSF48403">
    <property type="entry name" value="Ankyrin repeat"/>
    <property type="match status" value="1"/>
</dbReference>
<evidence type="ECO:0000256" key="3">
    <source>
        <dbReference type="PROSITE-ProRule" id="PRU00023"/>
    </source>
</evidence>
<comment type="caution">
    <text evidence="5">The sequence shown here is derived from an EMBL/GenBank/DDBJ whole genome shotgun (WGS) entry which is preliminary data.</text>
</comment>
<keyword evidence="6" id="KW-1185">Reference proteome</keyword>
<gene>
    <name evidence="5" type="ORF">ABVK25_009050</name>
</gene>
<keyword evidence="1" id="KW-0677">Repeat</keyword>
<dbReference type="PROSITE" id="PS50088">
    <property type="entry name" value="ANK_REPEAT"/>
    <property type="match status" value="2"/>
</dbReference>
<keyword evidence="2 3" id="KW-0040">ANK repeat</keyword>
<feature type="repeat" description="ANK" evidence="3">
    <location>
        <begin position="78"/>
        <end position="110"/>
    </location>
</feature>
<organism evidence="5 6">
    <name type="scientific">Lepraria finkii</name>
    <dbReference type="NCBI Taxonomy" id="1340010"/>
    <lineage>
        <taxon>Eukaryota</taxon>
        <taxon>Fungi</taxon>
        <taxon>Dikarya</taxon>
        <taxon>Ascomycota</taxon>
        <taxon>Pezizomycotina</taxon>
        <taxon>Lecanoromycetes</taxon>
        <taxon>OSLEUM clade</taxon>
        <taxon>Lecanoromycetidae</taxon>
        <taxon>Lecanorales</taxon>
        <taxon>Lecanorineae</taxon>
        <taxon>Stereocaulaceae</taxon>
        <taxon>Lepraria</taxon>
    </lineage>
</organism>
<reference evidence="5 6" key="1">
    <citation type="submission" date="2024-09" db="EMBL/GenBank/DDBJ databases">
        <title>Rethinking Asexuality: The Enigmatic Case of Functional Sexual Genes in Lepraria (Stereocaulaceae).</title>
        <authorList>
            <person name="Doellman M."/>
            <person name="Sun Y."/>
            <person name="Barcenas-Pena A."/>
            <person name="Lumbsch H.T."/>
            <person name="Grewe F."/>
        </authorList>
    </citation>
    <scope>NUCLEOTIDE SEQUENCE [LARGE SCALE GENOMIC DNA]</scope>
    <source>
        <strain evidence="5 6">Grewe 0041</strain>
    </source>
</reference>
<dbReference type="SMART" id="SM00248">
    <property type="entry name" value="ANK"/>
    <property type="match status" value="3"/>
</dbReference>
<dbReference type="InterPro" id="IPR036770">
    <property type="entry name" value="Ankyrin_rpt-contain_sf"/>
</dbReference>
<feature type="repeat" description="ANK" evidence="3">
    <location>
        <begin position="111"/>
        <end position="143"/>
    </location>
</feature>
<dbReference type="PANTHER" id="PTHR24198">
    <property type="entry name" value="ANKYRIN REPEAT AND PROTEIN KINASE DOMAIN-CONTAINING PROTEIN"/>
    <property type="match status" value="1"/>
</dbReference>
<accession>A0ABR4AYK8</accession>
<sequence>MFQADHRTAKKLIVWKAPIVWANERLPSPFDLASDDHREDAADHTLRTRKQDIVQPPLDHGSKLEARDTRGWRPLHKAELTALHYAVEREGEGIVEVLLQYNPPVNAQNNAGWTALHAAVSGSKAVITKRLLDAAADLYIEDAWRRTAWFVAQEAGNVAMIQLFIDQISSSVYNRRVNIQTPIDLT</sequence>
<feature type="region of interest" description="Disordered" evidence="4">
    <location>
        <begin position="41"/>
        <end position="64"/>
    </location>
</feature>
<dbReference type="InterPro" id="IPR002110">
    <property type="entry name" value="Ankyrin_rpt"/>
</dbReference>
<dbReference type="Pfam" id="PF12796">
    <property type="entry name" value="Ank_2"/>
    <property type="match status" value="1"/>
</dbReference>
<dbReference type="Gene3D" id="1.25.40.20">
    <property type="entry name" value="Ankyrin repeat-containing domain"/>
    <property type="match status" value="1"/>
</dbReference>
<evidence type="ECO:0000313" key="6">
    <source>
        <dbReference type="Proteomes" id="UP001590951"/>
    </source>
</evidence>
<name>A0ABR4AYK8_9LECA</name>
<evidence type="ECO:0000313" key="5">
    <source>
        <dbReference type="EMBL" id="KAL2050664.1"/>
    </source>
</evidence>
<evidence type="ECO:0000256" key="4">
    <source>
        <dbReference type="SAM" id="MobiDB-lite"/>
    </source>
</evidence>
<proteinExistence type="predicted"/>